<evidence type="ECO:0000256" key="1">
    <source>
        <dbReference type="ARBA" id="ARBA00022987"/>
    </source>
</evidence>
<protein>
    <submittedName>
        <fullName evidence="5">GvpL/GvpF family gas vesicle protein</fullName>
    </submittedName>
</protein>
<dbReference type="RefSeq" id="WP_344997062.1">
    <property type="nucleotide sequence ID" value="NZ_BAAAXV010000009.1"/>
</dbReference>
<feature type="compositionally biased region" description="Low complexity" evidence="4">
    <location>
        <begin position="127"/>
        <end position="136"/>
    </location>
</feature>
<feature type="compositionally biased region" description="Basic and acidic residues" evidence="4">
    <location>
        <begin position="150"/>
        <end position="170"/>
    </location>
</feature>
<accession>A0ABV5RSE1</accession>
<evidence type="ECO:0000256" key="3">
    <source>
        <dbReference type="ARBA" id="ARBA00035643"/>
    </source>
</evidence>
<dbReference type="PANTHER" id="PTHR36852">
    <property type="entry name" value="PROTEIN GVPL 2"/>
    <property type="match status" value="1"/>
</dbReference>
<comment type="similarity">
    <text evidence="3">Belongs to the gas vesicle GvpF/GvpL family.</text>
</comment>
<feature type="region of interest" description="Disordered" evidence="4">
    <location>
        <begin position="127"/>
        <end position="183"/>
    </location>
</feature>
<dbReference type="Pfam" id="PF06386">
    <property type="entry name" value="GvpL_GvpF"/>
    <property type="match status" value="1"/>
</dbReference>
<keyword evidence="1" id="KW-0304">Gas vesicle</keyword>
<gene>
    <name evidence="5" type="ORF">ACFFSA_04570</name>
</gene>
<evidence type="ECO:0000256" key="4">
    <source>
        <dbReference type="SAM" id="MobiDB-lite"/>
    </source>
</evidence>
<name>A0ABV5RSE1_9ACTN</name>
<organism evidence="5 6">
    <name type="scientific">Nonomuraea helvata</name>
    <dbReference type="NCBI Taxonomy" id="37484"/>
    <lineage>
        <taxon>Bacteria</taxon>
        <taxon>Bacillati</taxon>
        <taxon>Actinomycetota</taxon>
        <taxon>Actinomycetes</taxon>
        <taxon>Streptosporangiales</taxon>
        <taxon>Streptosporangiaceae</taxon>
        <taxon>Nonomuraea</taxon>
    </lineage>
</organism>
<dbReference type="PANTHER" id="PTHR36852:SF1">
    <property type="entry name" value="PROTEIN GVPL 2"/>
    <property type="match status" value="1"/>
</dbReference>
<dbReference type="Proteomes" id="UP001589532">
    <property type="component" value="Unassembled WGS sequence"/>
</dbReference>
<sequence length="276" mass="29285">MTGTGTYVYAVARSAVECPCEGVAPVRTIAGAGLVAYVSTVPLGEFGEGPLRRSLEDLDWLAVTARAHHRVVEAVAAATPTAPVRLVTVYADDAQVRDLLERRRDDFLEVLSHVTGRREWGVKAYVSPSASSSSPAIGDGHRGTGSGDPRAGDGDPRAGDGDPRAGDGVRKPGTAYLQRRQASLRGRERLRRQIAGRAEHIHAALSSLAVASCRHRAQDPQLSGRNEAMLLNGAYLVDEGRDEEFAATVGSLGGDGVEVRLTGPWAPYSFTVMEAC</sequence>
<comment type="subcellular location">
    <subcellularLocation>
        <location evidence="2">Gas vesicle</location>
    </subcellularLocation>
</comment>
<reference evidence="5 6" key="1">
    <citation type="submission" date="2024-09" db="EMBL/GenBank/DDBJ databases">
        <authorList>
            <person name="Sun Q."/>
            <person name="Mori K."/>
        </authorList>
    </citation>
    <scope>NUCLEOTIDE SEQUENCE [LARGE SCALE GENOMIC DNA]</scope>
    <source>
        <strain evidence="5 6">JCM 3143</strain>
    </source>
</reference>
<comment type="caution">
    <text evidence="5">The sequence shown here is derived from an EMBL/GenBank/DDBJ whole genome shotgun (WGS) entry which is preliminary data.</text>
</comment>
<evidence type="ECO:0000313" key="6">
    <source>
        <dbReference type="Proteomes" id="UP001589532"/>
    </source>
</evidence>
<evidence type="ECO:0000313" key="5">
    <source>
        <dbReference type="EMBL" id="MFB9622347.1"/>
    </source>
</evidence>
<dbReference type="InterPro" id="IPR009430">
    <property type="entry name" value="GvpL/GvpF"/>
</dbReference>
<dbReference type="EMBL" id="JBHMBW010000003">
    <property type="protein sequence ID" value="MFB9622347.1"/>
    <property type="molecule type" value="Genomic_DNA"/>
</dbReference>
<keyword evidence="6" id="KW-1185">Reference proteome</keyword>
<evidence type="ECO:0000256" key="2">
    <source>
        <dbReference type="ARBA" id="ARBA00035108"/>
    </source>
</evidence>
<proteinExistence type="inferred from homology"/>